<dbReference type="eggNOG" id="COG0202">
    <property type="taxonomic scope" value="Bacteria"/>
</dbReference>
<comment type="function">
    <text evidence="11">DNA-dependent RNA polymerase catalyzes the transcription of DNA into RNA using the four ribonucleoside triphosphates as substrates.</text>
</comment>
<dbReference type="InterPro" id="IPR011262">
    <property type="entry name" value="DNA-dir_RNA_pol_insert"/>
</dbReference>
<comment type="domain">
    <text evidence="11">The N-terminal domain is essential for RNAP assembly and basal transcription, whereas the C-terminal domain is involved in interaction with transcriptional regulators and with upstream promoter elements.</text>
</comment>
<dbReference type="RefSeq" id="WP_022934752.1">
    <property type="nucleotide sequence ID" value="NZ_CP007154.1"/>
</dbReference>
<dbReference type="SMART" id="SM00662">
    <property type="entry name" value="RPOLD"/>
    <property type="match status" value="1"/>
</dbReference>
<evidence type="ECO:0000256" key="3">
    <source>
        <dbReference type="ARBA" id="ARBA00015972"/>
    </source>
</evidence>
<dbReference type="HAMAP" id="MF_00059">
    <property type="entry name" value="RNApol_bact_RpoA"/>
    <property type="match status" value="1"/>
</dbReference>
<protein>
    <recommendedName>
        <fullName evidence="3 11">DNA-directed RNA polymerase subunit alpha</fullName>
        <shortName evidence="11">RNAP subunit alpha</shortName>
        <ecNumber evidence="2 11">2.7.7.6</ecNumber>
    </recommendedName>
    <alternativeName>
        <fullName evidence="9 11">RNA polymerase subunit alpha</fullName>
    </alternativeName>
    <alternativeName>
        <fullName evidence="8 11">Transcriptase subunit alpha</fullName>
    </alternativeName>
</protein>
<dbReference type="GO" id="GO:0046983">
    <property type="term" value="F:protein dimerization activity"/>
    <property type="evidence" value="ECO:0007669"/>
    <property type="project" value="InterPro"/>
</dbReference>
<keyword evidence="6 11" id="KW-0548">Nucleotidyltransferase</keyword>
<comment type="catalytic activity">
    <reaction evidence="10 11">
        <text>RNA(n) + a ribonucleoside 5'-triphosphate = RNA(n+1) + diphosphate</text>
        <dbReference type="Rhea" id="RHEA:21248"/>
        <dbReference type="Rhea" id="RHEA-COMP:14527"/>
        <dbReference type="Rhea" id="RHEA-COMP:17342"/>
        <dbReference type="ChEBI" id="CHEBI:33019"/>
        <dbReference type="ChEBI" id="CHEBI:61557"/>
        <dbReference type="ChEBI" id="CHEBI:140395"/>
        <dbReference type="EC" id="2.7.7.6"/>
    </reaction>
</comment>
<keyword evidence="4 11" id="KW-0240">DNA-directed RNA polymerase</keyword>
<evidence type="ECO:0000256" key="8">
    <source>
        <dbReference type="ARBA" id="ARBA00032524"/>
    </source>
</evidence>
<gene>
    <name evidence="11 13" type="primary">rpoA</name>
    <name evidence="13" type="ORF">MYB_01555</name>
</gene>
<dbReference type="SUPFAM" id="SSF55257">
    <property type="entry name" value="RBP11-like subunits of RNA polymerase"/>
    <property type="match status" value="1"/>
</dbReference>
<dbReference type="NCBIfam" id="TIGR02027">
    <property type="entry name" value="rpoA"/>
    <property type="match status" value="1"/>
</dbReference>
<evidence type="ECO:0000256" key="2">
    <source>
        <dbReference type="ARBA" id="ARBA00012418"/>
    </source>
</evidence>
<keyword evidence="7 11" id="KW-0804">Transcription</keyword>
<comment type="subunit">
    <text evidence="11">Homodimer. The RNAP catalytic core consists of 2 alpha, 1 beta, 1 beta' and 1 omega subunit. When a sigma factor is associated with the core the holoenzyme is formed, which can initiate transcription.</text>
</comment>
<dbReference type="PATRIC" id="fig|743966.3.peg.313"/>
<feature type="region of interest" description="Alpha C-terminal domain (alpha-CTD)" evidence="11">
    <location>
        <begin position="260"/>
        <end position="333"/>
    </location>
</feature>
<dbReference type="AlphaFoldDB" id="W5UU27"/>
<dbReference type="Pfam" id="PF01193">
    <property type="entry name" value="RNA_pol_L"/>
    <property type="match status" value="1"/>
</dbReference>
<keyword evidence="14" id="KW-1185">Reference proteome</keyword>
<dbReference type="InterPro" id="IPR036643">
    <property type="entry name" value="RNApol_insert_sf"/>
</dbReference>
<dbReference type="InterPro" id="IPR036603">
    <property type="entry name" value="RBP11-like"/>
</dbReference>
<evidence type="ECO:0000256" key="11">
    <source>
        <dbReference type="HAMAP-Rule" id="MF_00059"/>
    </source>
</evidence>
<dbReference type="STRING" id="743966.MYB_01555"/>
<dbReference type="Pfam" id="PF01000">
    <property type="entry name" value="RNA_pol_A_bac"/>
    <property type="match status" value="1"/>
</dbReference>
<dbReference type="SUPFAM" id="SSF56553">
    <property type="entry name" value="Insert subdomain of RNA polymerase alpha subunit"/>
    <property type="match status" value="1"/>
</dbReference>
<evidence type="ECO:0000313" key="14">
    <source>
        <dbReference type="Proteomes" id="UP000019229"/>
    </source>
</evidence>
<organism evidence="13 14">
    <name type="scientific">Mesomycoplasma bovoculi M165/69</name>
    <dbReference type="NCBI Taxonomy" id="743966"/>
    <lineage>
        <taxon>Bacteria</taxon>
        <taxon>Bacillati</taxon>
        <taxon>Mycoplasmatota</taxon>
        <taxon>Mycoplasmoidales</taxon>
        <taxon>Metamycoplasmataceae</taxon>
        <taxon>Mesomycoplasma</taxon>
    </lineage>
</organism>
<dbReference type="GO" id="GO:0006351">
    <property type="term" value="P:DNA-templated transcription"/>
    <property type="evidence" value="ECO:0007669"/>
    <property type="project" value="UniProtKB-UniRule"/>
</dbReference>
<dbReference type="GO" id="GO:0000428">
    <property type="term" value="C:DNA-directed RNA polymerase complex"/>
    <property type="evidence" value="ECO:0007669"/>
    <property type="project" value="UniProtKB-KW"/>
</dbReference>
<evidence type="ECO:0000259" key="12">
    <source>
        <dbReference type="SMART" id="SM00662"/>
    </source>
</evidence>
<sequence>MKKYAKVYYNENTNKQISDFNTIFELKPLERGLGHTLGNALRRTALSSITSASVFAIKIAGIDHEFSVLDNVVEDVVTILNNLKKIRFRFNESLFEANPIQVVSFTGSKVGQLRAKDITSTGGLEIVNIDQHIADVSKQGALQFELFICAGKGFVDFETNKKKVAELEGQLHSSLQTGSILAVDSDFSPVISVNYEASEINSSNPIVEEKLVLSLKTDGTVFAKDAIAEAAKILIAHLQIVSNTENLDIKAEDFFEEIKFKETAPKKNSLDLSSLDLSVRSLNALHRAHYYKVSDIQELTREELENIKNLGKKSVQEIIEKLREHNIELKLGE</sequence>
<dbReference type="InterPro" id="IPR011260">
    <property type="entry name" value="RNAP_asu_C"/>
</dbReference>
<evidence type="ECO:0000256" key="4">
    <source>
        <dbReference type="ARBA" id="ARBA00022478"/>
    </source>
</evidence>
<evidence type="ECO:0000313" key="13">
    <source>
        <dbReference type="EMBL" id="AHH45320.1"/>
    </source>
</evidence>
<dbReference type="Pfam" id="PF03118">
    <property type="entry name" value="RNA_pol_A_CTD"/>
    <property type="match status" value="1"/>
</dbReference>
<dbReference type="OrthoDB" id="9805706at2"/>
<dbReference type="CDD" id="cd06928">
    <property type="entry name" value="RNAP_alpha_NTD"/>
    <property type="match status" value="1"/>
</dbReference>
<feature type="region of interest" description="Alpha N-terminal domain (alpha-NTD)" evidence="11">
    <location>
        <begin position="1"/>
        <end position="245"/>
    </location>
</feature>
<dbReference type="GO" id="GO:0003677">
    <property type="term" value="F:DNA binding"/>
    <property type="evidence" value="ECO:0007669"/>
    <property type="project" value="UniProtKB-UniRule"/>
</dbReference>
<evidence type="ECO:0000256" key="7">
    <source>
        <dbReference type="ARBA" id="ARBA00023163"/>
    </source>
</evidence>
<reference evidence="13 14" key="1">
    <citation type="journal article" date="2014" name="Genome Announc.">
        <title>Complete Genome Sequence of Mycoplasma bovoculi Strain M165/69T (ATCC 29104).</title>
        <authorList>
            <person name="Calcutt M.J."/>
            <person name="Foecking M.F."/>
        </authorList>
    </citation>
    <scope>NUCLEOTIDE SEQUENCE [LARGE SCALE GENOMIC DNA]</scope>
    <source>
        <strain evidence="13">M165/69</strain>
    </source>
</reference>
<dbReference type="Gene3D" id="1.10.150.20">
    <property type="entry name" value="5' to 3' exonuclease, C-terminal subdomain"/>
    <property type="match status" value="1"/>
</dbReference>
<dbReference type="InterPro" id="IPR011263">
    <property type="entry name" value="DNA-dir_RNA_pol_RpoA/D/Rpb3"/>
</dbReference>
<dbReference type="GO" id="GO:0003899">
    <property type="term" value="F:DNA-directed RNA polymerase activity"/>
    <property type="evidence" value="ECO:0007669"/>
    <property type="project" value="UniProtKB-UniRule"/>
</dbReference>
<dbReference type="Gene3D" id="2.170.120.12">
    <property type="entry name" value="DNA-directed RNA polymerase, insert domain"/>
    <property type="match status" value="1"/>
</dbReference>
<dbReference type="EMBL" id="CP007154">
    <property type="protein sequence ID" value="AHH45320.1"/>
    <property type="molecule type" value="Genomic_DNA"/>
</dbReference>
<dbReference type="HOGENOM" id="CLU_053084_0_1_14"/>
<dbReference type="KEGG" id="mbc:MYB_01555"/>
<proteinExistence type="inferred from homology"/>
<dbReference type="Gene3D" id="3.30.1360.10">
    <property type="entry name" value="RNA polymerase, RBP11-like subunit"/>
    <property type="match status" value="1"/>
</dbReference>
<dbReference type="NCBIfam" id="NF003519">
    <property type="entry name" value="PRK05182.2-5"/>
    <property type="match status" value="1"/>
</dbReference>
<evidence type="ECO:0000256" key="10">
    <source>
        <dbReference type="ARBA" id="ARBA00048552"/>
    </source>
</evidence>
<evidence type="ECO:0000256" key="5">
    <source>
        <dbReference type="ARBA" id="ARBA00022679"/>
    </source>
</evidence>
<keyword evidence="5 11" id="KW-0808">Transferase</keyword>
<evidence type="ECO:0000256" key="1">
    <source>
        <dbReference type="ARBA" id="ARBA00007123"/>
    </source>
</evidence>
<evidence type="ECO:0000256" key="9">
    <source>
        <dbReference type="ARBA" id="ARBA00033070"/>
    </source>
</evidence>
<comment type="similarity">
    <text evidence="1 11">Belongs to the RNA polymerase alpha chain family.</text>
</comment>
<evidence type="ECO:0000256" key="6">
    <source>
        <dbReference type="ARBA" id="ARBA00022695"/>
    </source>
</evidence>
<dbReference type="GO" id="GO:0005737">
    <property type="term" value="C:cytoplasm"/>
    <property type="evidence" value="ECO:0007669"/>
    <property type="project" value="UniProtKB-ARBA"/>
</dbReference>
<name>W5UU27_9BACT</name>
<dbReference type="InterPro" id="IPR011773">
    <property type="entry name" value="DNA-dir_RpoA"/>
</dbReference>
<accession>W5UU27</accession>
<feature type="domain" description="DNA-directed RNA polymerase RpoA/D/Rpb3-type" evidence="12">
    <location>
        <begin position="21"/>
        <end position="244"/>
    </location>
</feature>
<dbReference type="EC" id="2.7.7.6" evidence="2 11"/>
<dbReference type="SUPFAM" id="SSF47789">
    <property type="entry name" value="C-terminal domain of RNA polymerase alpha subunit"/>
    <property type="match status" value="1"/>
</dbReference>
<dbReference type="Proteomes" id="UP000019229">
    <property type="component" value="Chromosome"/>
</dbReference>